<evidence type="ECO:0000313" key="2">
    <source>
        <dbReference type="Proteomes" id="UP001605036"/>
    </source>
</evidence>
<gene>
    <name evidence="1" type="ORF">R1flu_007148</name>
</gene>
<sequence>MEEGPDGATPWDPVPIVPRPGEPYHILASLLFITWFGFGCETPAPGDEPTYGLKGEKFPSVTRGDGVPQQLASAGSYRIIACASLSTYWIFPTSNRCHGVRTVTDRSSFTGIPAANEVDGARSRGVRPPDLVSHFLDGILTHNNIHRRLAQATRGRGREGTLYGVLLPNYQLAVLSPQVRWENFRRGTCLLALDVLPDFTAEACYSGFSRAGSDWDNSLGV</sequence>
<organism evidence="1 2">
    <name type="scientific">Riccia fluitans</name>
    <dbReference type="NCBI Taxonomy" id="41844"/>
    <lineage>
        <taxon>Eukaryota</taxon>
        <taxon>Viridiplantae</taxon>
        <taxon>Streptophyta</taxon>
        <taxon>Embryophyta</taxon>
        <taxon>Marchantiophyta</taxon>
        <taxon>Marchantiopsida</taxon>
        <taxon>Marchantiidae</taxon>
        <taxon>Marchantiales</taxon>
        <taxon>Ricciaceae</taxon>
        <taxon>Riccia</taxon>
    </lineage>
</organism>
<dbReference type="EMBL" id="JBHFFA010000003">
    <property type="protein sequence ID" value="KAL2635669.1"/>
    <property type="molecule type" value="Genomic_DNA"/>
</dbReference>
<accession>A0ABD1YZ57</accession>
<dbReference type="AlphaFoldDB" id="A0ABD1YZ57"/>
<proteinExistence type="predicted"/>
<comment type="caution">
    <text evidence="1">The sequence shown here is derived from an EMBL/GenBank/DDBJ whole genome shotgun (WGS) entry which is preliminary data.</text>
</comment>
<keyword evidence="2" id="KW-1185">Reference proteome</keyword>
<reference evidence="1 2" key="1">
    <citation type="submission" date="2024-09" db="EMBL/GenBank/DDBJ databases">
        <title>Chromosome-scale assembly of Riccia fluitans.</title>
        <authorList>
            <person name="Paukszto L."/>
            <person name="Sawicki J."/>
            <person name="Karawczyk K."/>
            <person name="Piernik-Szablinska J."/>
            <person name="Szczecinska M."/>
            <person name="Mazdziarz M."/>
        </authorList>
    </citation>
    <scope>NUCLEOTIDE SEQUENCE [LARGE SCALE GENOMIC DNA]</scope>
    <source>
        <strain evidence="1">Rf_01</strain>
        <tissue evidence="1">Aerial parts of the thallus</tissue>
    </source>
</reference>
<evidence type="ECO:0000313" key="1">
    <source>
        <dbReference type="EMBL" id="KAL2635669.1"/>
    </source>
</evidence>
<dbReference type="Proteomes" id="UP001605036">
    <property type="component" value="Unassembled WGS sequence"/>
</dbReference>
<protein>
    <submittedName>
        <fullName evidence="1">Uncharacterized protein</fullName>
    </submittedName>
</protein>
<name>A0ABD1YZ57_9MARC</name>